<dbReference type="AlphaFoldDB" id="A0A5U9KXM9"/>
<dbReference type="EMBL" id="AAGUYM010000047">
    <property type="protein sequence ID" value="EBS2695960.1"/>
    <property type="molecule type" value="Genomic_DNA"/>
</dbReference>
<reference evidence="1" key="1">
    <citation type="submission" date="2018-07" db="EMBL/GenBank/DDBJ databases">
        <authorList>
            <person name="Ashton P.M."/>
            <person name="Dallman T."/>
            <person name="Nair S."/>
            <person name="De Pinna E."/>
            <person name="Peters T."/>
            <person name="Grant K."/>
        </authorList>
    </citation>
    <scope>NUCLEOTIDE SEQUENCE [LARGE SCALE GENOMIC DNA]</scope>
    <source>
        <strain evidence="1">436933</strain>
    </source>
</reference>
<gene>
    <name evidence="1" type="ORF">DRY71_25120</name>
</gene>
<proteinExistence type="predicted"/>
<evidence type="ECO:0000313" key="1">
    <source>
        <dbReference type="EMBL" id="EBS2695960.1"/>
    </source>
</evidence>
<name>A0A5U9KXM9_SALNE</name>
<comment type="caution">
    <text evidence="1">The sequence shown here is derived from an EMBL/GenBank/DDBJ whole genome shotgun (WGS) entry which is preliminary data.</text>
</comment>
<sequence>MNSTYTALIALLRAGGIRPFTETLTTGETESTQFSVRLRPETRMFFDACAERMGISRAAMFGLLADGVIAEVRNDTADKAVTLYERFCLLLDAHNLDVTAQARLLKPWGFRTSVLASRERTLDLLEQPLLQQLADWFHVDVDWLRGVSPSPVSTGGADADGISRWMMLADDVRRLPETTGPAEMIFCFCRHGREPVRDAGLCLRYRRIIHDVPVPAVIWYGTAVWDEADTQEVHRQLQSLISVSSAGHPVRPPQETYPQIRGRYFRLTARQMQGLSRGEILPVMALNNPQGQYPGI</sequence>
<dbReference type="Proteomes" id="UP000839726">
    <property type="component" value="Unassembled WGS sequence"/>
</dbReference>
<protein>
    <recommendedName>
        <fullName evidence="2">Conjugal transfer protein TraE</fullName>
    </recommendedName>
</protein>
<organism evidence="1">
    <name type="scientific">Salmonella newport</name>
    <dbReference type="NCBI Taxonomy" id="108619"/>
    <lineage>
        <taxon>Bacteria</taxon>
        <taxon>Pseudomonadati</taxon>
        <taxon>Pseudomonadota</taxon>
        <taxon>Gammaproteobacteria</taxon>
        <taxon>Enterobacterales</taxon>
        <taxon>Enterobacteriaceae</taxon>
        <taxon>Salmonella</taxon>
    </lineage>
</organism>
<accession>A0A5U9KXM9</accession>
<evidence type="ECO:0008006" key="2">
    <source>
        <dbReference type="Google" id="ProtNLM"/>
    </source>
</evidence>